<dbReference type="PANTHER" id="PTHR19818:SF139">
    <property type="entry name" value="PAIR-RULE PROTEIN ODD-PAIRED"/>
    <property type="match status" value="1"/>
</dbReference>
<dbReference type="GO" id="GO:0045944">
    <property type="term" value="P:positive regulation of transcription by RNA polymerase II"/>
    <property type="evidence" value="ECO:0007669"/>
    <property type="project" value="UniProtKB-ARBA"/>
</dbReference>
<evidence type="ECO:0000256" key="4">
    <source>
        <dbReference type="ARBA" id="ARBA00022833"/>
    </source>
</evidence>
<name>A0A9W9KSV8_9EURO</name>
<sequence length="225" mass="25765">MDSNYHFPNFSLTEYDQEVYHTSNQYARAARPTTVPNYDFTDWNMTMDSNLTGFDSCLDSFNFPTMPTPMYPDRQSDLDHEYNMNTNPGLRLPQTMSHEYATAPYNTRYYDHGTLFSTISTSSNTRPLIQTPSDRQSSATSIYGGSHTRQSFAATTSQSAEGYRCRWQGCSYTGTFGRSTELKRHVDTQHISPNAFRCSFPGCSKSYNREDNLKSHLKRVHHSTV</sequence>
<keyword evidence="3 5" id="KW-0863">Zinc-finger</keyword>
<dbReference type="InterPro" id="IPR050329">
    <property type="entry name" value="GLI_C2H2-zinc-finger"/>
</dbReference>
<gene>
    <name evidence="8" type="ORF">N7456_001097</name>
</gene>
<dbReference type="PANTHER" id="PTHR19818">
    <property type="entry name" value="ZINC FINGER PROTEIN ZIC AND GLI"/>
    <property type="match status" value="1"/>
</dbReference>
<accession>A0A9W9KSV8</accession>
<evidence type="ECO:0000256" key="3">
    <source>
        <dbReference type="ARBA" id="ARBA00022771"/>
    </source>
</evidence>
<keyword evidence="9" id="KW-1185">Reference proteome</keyword>
<dbReference type="GO" id="GO:0000981">
    <property type="term" value="F:DNA-binding transcription factor activity, RNA polymerase II-specific"/>
    <property type="evidence" value="ECO:0007669"/>
    <property type="project" value="TreeGrafter"/>
</dbReference>
<evidence type="ECO:0000256" key="6">
    <source>
        <dbReference type="SAM" id="MobiDB-lite"/>
    </source>
</evidence>
<dbReference type="PROSITE" id="PS50157">
    <property type="entry name" value="ZINC_FINGER_C2H2_2"/>
    <property type="match status" value="1"/>
</dbReference>
<dbReference type="EMBL" id="JAPQKH010000001">
    <property type="protein sequence ID" value="KAJ5116749.1"/>
    <property type="molecule type" value="Genomic_DNA"/>
</dbReference>
<dbReference type="AlphaFoldDB" id="A0A9W9KSV8"/>
<dbReference type="Gene3D" id="3.30.160.60">
    <property type="entry name" value="Classic Zinc Finger"/>
    <property type="match status" value="2"/>
</dbReference>
<dbReference type="SUPFAM" id="SSF57667">
    <property type="entry name" value="beta-beta-alpha zinc fingers"/>
    <property type="match status" value="1"/>
</dbReference>
<evidence type="ECO:0000256" key="1">
    <source>
        <dbReference type="ARBA" id="ARBA00022723"/>
    </source>
</evidence>
<evidence type="ECO:0000256" key="2">
    <source>
        <dbReference type="ARBA" id="ARBA00022737"/>
    </source>
</evidence>
<dbReference type="SMART" id="SM00355">
    <property type="entry name" value="ZnF_C2H2"/>
    <property type="match status" value="2"/>
</dbReference>
<dbReference type="InterPro" id="IPR036236">
    <property type="entry name" value="Znf_C2H2_sf"/>
</dbReference>
<keyword evidence="1" id="KW-0479">Metal-binding</keyword>
<dbReference type="OrthoDB" id="654211at2759"/>
<proteinExistence type="predicted"/>
<comment type="caution">
    <text evidence="8">The sequence shown here is derived from an EMBL/GenBank/DDBJ whole genome shotgun (WGS) entry which is preliminary data.</text>
</comment>
<evidence type="ECO:0000259" key="7">
    <source>
        <dbReference type="PROSITE" id="PS50157"/>
    </source>
</evidence>
<organism evidence="8 9">
    <name type="scientific">Penicillium angulare</name>
    <dbReference type="NCBI Taxonomy" id="116970"/>
    <lineage>
        <taxon>Eukaryota</taxon>
        <taxon>Fungi</taxon>
        <taxon>Dikarya</taxon>
        <taxon>Ascomycota</taxon>
        <taxon>Pezizomycotina</taxon>
        <taxon>Eurotiomycetes</taxon>
        <taxon>Eurotiomycetidae</taxon>
        <taxon>Eurotiales</taxon>
        <taxon>Aspergillaceae</taxon>
        <taxon>Penicillium</taxon>
    </lineage>
</organism>
<evidence type="ECO:0000313" key="9">
    <source>
        <dbReference type="Proteomes" id="UP001149165"/>
    </source>
</evidence>
<dbReference type="GO" id="GO:0000978">
    <property type="term" value="F:RNA polymerase II cis-regulatory region sequence-specific DNA binding"/>
    <property type="evidence" value="ECO:0007669"/>
    <property type="project" value="TreeGrafter"/>
</dbReference>
<evidence type="ECO:0000313" key="8">
    <source>
        <dbReference type="EMBL" id="KAJ5116749.1"/>
    </source>
</evidence>
<reference evidence="8" key="1">
    <citation type="submission" date="2022-11" db="EMBL/GenBank/DDBJ databases">
        <authorList>
            <person name="Petersen C."/>
        </authorList>
    </citation>
    <scope>NUCLEOTIDE SEQUENCE</scope>
    <source>
        <strain evidence="8">IBT 30069</strain>
    </source>
</reference>
<dbReference type="GO" id="GO:0008270">
    <property type="term" value="F:zinc ion binding"/>
    <property type="evidence" value="ECO:0007669"/>
    <property type="project" value="UniProtKB-KW"/>
</dbReference>
<keyword evidence="2" id="KW-0677">Repeat</keyword>
<reference evidence="8" key="2">
    <citation type="journal article" date="2023" name="IMA Fungus">
        <title>Comparative genomic study of the Penicillium genus elucidates a diverse pangenome and 15 lateral gene transfer events.</title>
        <authorList>
            <person name="Petersen C."/>
            <person name="Sorensen T."/>
            <person name="Nielsen M.R."/>
            <person name="Sondergaard T.E."/>
            <person name="Sorensen J.L."/>
            <person name="Fitzpatrick D.A."/>
            <person name="Frisvad J.C."/>
            <person name="Nielsen K.L."/>
        </authorList>
    </citation>
    <scope>NUCLEOTIDE SEQUENCE</scope>
    <source>
        <strain evidence="8">IBT 30069</strain>
    </source>
</reference>
<keyword evidence="4" id="KW-0862">Zinc</keyword>
<feature type="domain" description="C2H2-type" evidence="7">
    <location>
        <begin position="196"/>
        <end position="225"/>
    </location>
</feature>
<protein>
    <recommendedName>
        <fullName evidence="7">C2H2-type domain-containing protein</fullName>
    </recommendedName>
</protein>
<dbReference type="InterPro" id="IPR013087">
    <property type="entry name" value="Znf_C2H2_type"/>
</dbReference>
<dbReference type="Proteomes" id="UP001149165">
    <property type="component" value="Unassembled WGS sequence"/>
</dbReference>
<evidence type="ECO:0000256" key="5">
    <source>
        <dbReference type="PROSITE-ProRule" id="PRU00042"/>
    </source>
</evidence>
<dbReference type="PROSITE" id="PS00028">
    <property type="entry name" value="ZINC_FINGER_C2H2_1"/>
    <property type="match status" value="1"/>
</dbReference>
<feature type="region of interest" description="Disordered" evidence="6">
    <location>
        <begin position="123"/>
        <end position="144"/>
    </location>
</feature>
<dbReference type="GO" id="GO:0005634">
    <property type="term" value="C:nucleus"/>
    <property type="evidence" value="ECO:0007669"/>
    <property type="project" value="UniProtKB-ARBA"/>
</dbReference>